<feature type="region of interest" description="Disordered" evidence="1">
    <location>
        <begin position="467"/>
        <end position="495"/>
    </location>
</feature>
<evidence type="ECO:0008006" key="3">
    <source>
        <dbReference type="Google" id="ProtNLM"/>
    </source>
</evidence>
<feature type="region of interest" description="Disordered" evidence="1">
    <location>
        <begin position="144"/>
        <end position="191"/>
    </location>
</feature>
<feature type="compositionally biased region" description="Basic and acidic residues" evidence="1">
    <location>
        <begin position="1"/>
        <end position="12"/>
    </location>
</feature>
<name>A0A368SGS2_SETIT</name>
<evidence type="ECO:0000256" key="1">
    <source>
        <dbReference type="SAM" id="MobiDB-lite"/>
    </source>
</evidence>
<feature type="region of interest" description="Disordered" evidence="1">
    <location>
        <begin position="1"/>
        <end position="101"/>
    </location>
</feature>
<feature type="compositionally biased region" description="Polar residues" evidence="1">
    <location>
        <begin position="16"/>
        <end position="33"/>
    </location>
</feature>
<feature type="compositionally biased region" description="Basic and acidic residues" evidence="1">
    <location>
        <begin position="467"/>
        <end position="490"/>
    </location>
</feature>
<dbReference type="OrthoDB" id="693750at2759"/>
<protein>
    <recommendedName>
        <fullName evidence="3">DUF4283 domain-containing protein</fullName>
    </recommendedName>
</protein>
<organism evidence="2">
    <name type="scientific">Setaria italica</name>
    <name type="common">Foxtail millet</name>
    <name type="synonym">Panicum italicum</name>
    <dbReference type="NCBI Taxonomy" id="4555"/>
    <lineage>
        <taxon>Eukaryota</taxon>
        <taxon>Viridiplantae</taxon>
        <taxon>Streptophyta</taxon>
        <taxon>Embryophyta</taxon>
        <taxon>Tracheophyta</taxon>
        <taxon>Spermatophyta</taxon>
        <taxon>Magnoliopsida</taxon>
        <taxon>Liliopsida</taxon>
        <taxon>Poales</taxon>
        <taxon>Poaceae</taxon>
        <taxon>PACMAD clade</taxon>
        <taxon>Panicoideae</taxon>
        <taxon>Panicodae</taxon>
        <taxon>Paniceae</taxon>
        <taxon>Cenchrinae</taxon>
        <taxon>Setaria</taxon>
    </lineage>
</organism>
<reference evidence="2" key="1">
    <citation type="journal article" date="2012" name="Nat. Biotechnol.">
        <title>Reference genome sequence of the model plant Setaria.</title>
        <authorList>
            <person name="Bennetzen J.L."/>
            <person name="Schmutz J."/>
            <person name="Wang H."/>
            <person name="Percifield R."/>
            <person name="Hawkins J."/>
            <person name="Pontaroli A.C."/>
            <person name="Estep M."/>
            <person name="Feng L."/>
            <person name="Vaughn J.N."/>
            <person name="Grimwood J."/>
            <person name="Jenkins J."/>
            <person name="Barry K."/>
            <person name="Lindquist E."/>
            <person name="Hellsten U."/>
            <person name="Deshpande S."/>
            <person name="Wang X."/>
            <person name="Wu X."/>
            <person name="Mitros T."/>
            <person name="Triplett J."/>
            <person name="Yang X."/>
            <person name="Ye C.Y."/>
            <person name="Mauro-Herrera M."/>
            <person name="Wang L."/>
            <person name="Li P."/>
            <person name="Sharma M."/>
            <person name="Sharma R."/>
            <person name="Ronald P.C."/>
            <person name="Panaud O."/>
            <person name="Kellogg E.A."/>
            <person name="Brutnell T.P."/>
            <person name="Doust A.N."/>
            <person name="Tuskan G.A."/>
            <person name="Rokhsar D."/>
            <person name="Devos K.M."/>
        </authorList>
    </citation>
    <scope>NUCLEOTIDE SEQUENCE [LARGE SCALE GENOMIC DNA]</scope>
    <source>
        <strain evidence="2">Yugu1</strain>
    </source>
</reference>
<dbReference type="EMBL" id="CM003536">
    <property type="protein sequence ID" value="RCV41588.1"/>
    <property type="molecule type" value="Genomic_DNA"/>
</dbReference>
<accession>A0A368SGS2</accession>
<sequence length="698" mass="78972">MRGDSHGDHPPETHSPPKSTIPANNHTKSTTDQDAPGDDLQIHPTFVAEEPRRTEIESCQEQARYQGPVEDTGVQELTPAAARHQDEDAPSQDHQARPEDSILPDLAQDLRLQADITLTRPGVRLDGPDEDPLVKDLLQRLASREIPQNPPADVTTAQTPQGTRVMGREMKQSISSEKGKGQAGQATRTADRSYLQAAKGESTPMAAYPGDPRARPDQAFCAVTATGSIKRRREVLVGRSAVCWLNGNSHDTGTHHVVEALEEQLHINRHEVRVVKHFPEQYLVFFSDCRAYNRVLHHRGIRNRGRVFNFEPWSEGRNAVESKLEYRVRLRIEGMPVHAWSEAVAAQVIGQHCAIHFVEEQSRRQERTRTYDLWAWSSNPSKIPKKVLLTVTDPDREQQPIDVPRNLVEMHLDPPRGFKGAYNYKLHIHLDVVEDLSFLHGRGGGGGHYRKPRREFLWNYGAADSLGERRSGQGHDDRTGRDYRPRHDRDDYDDNFQRGVRRHRSNSAWGRMTRCRGTVDDCYSSNRYRDSNHDYTGHRSRVGPPDSSNLTWHKKKGPLKSVTFANPMVQILGESLHLPIQCYTDEALIPQDRAEEGMERSDPMREEMLITHCYAGFPSKERRILDMLEAPGWTPVPSPVGGTNTDSSTLRFKPFEHLPKPLTSMKMAAIQTLVEQGNKPRSKKKGKVTPVPVETMEA</sequence>
<proteinExistence type="predicted"/>
<dbReference type="InterPro" id="IPR053253">
    <property type="entry name" value="Sex_diff_modulator"/>
</dbReference>
<feature type="region of interest" description="Disordered" evidence="1">
    <location>
        <begin position="674"/>
        <end position="698"/>
    </location>
</feature>
<reference evidence="2" key="2">
    <citation type="submission" date="2015-07" db="EMBL/GenBank/DDBJ databases">
        <authorList>
            <person name="Noorani M."/>
        </authorList>
    </citation>
    <scope>NUCLEOTIDE SEQUENCE</scope>
    <source>
        <strain evidence="2">Yugu1</strain>
    </source>
</reference>
<gene>
    <name evidence="2" type="ORF">SETIT_9G148900v2</name>
</gene>
<dbReference type="PANTHER" id="PTHR33087:SF53">
    <property type="entry name" value="CCHC-TYPE DOMAIN-CONTAINING PROTEIN"/>
    <property type="match status" value="1"/>
</dbReference>
<dbReference type="AlphaFoldDB" id="A0A368SGS2"/>
<evidence type="ECO:0000313" key="2">
    <source>
        <dbReference type="EMBL" id="RCV41588.1"/>
    </source>
</evidence>
<dbReference type="PANTHER" id="PTHR33087">
    <property type="entry name" value="OS07G0539200 PROTEIN"/>
    <property type="match status" value="1"/>
</dbReference>